<evidence type="ECO:0000256" key="4">
    <source>
        <dbReference type="ARBA" id="ARBA00023026"/>
    </source>
</evidence>
<dbReference type="Proteomes" id="UP000317663">
    <property type="component" value="Unassembled WGS sequence"/>
</dbReference>
<keyword evidence="2" id="KW-0800">Toxin</keyword>
<feature type="compositionally biased region" description="Low complexity" evidence="5">
    <location>
        <begin position="186"/>
        <end position="204"/>
    </location>
</feature>
<dbReference type="GO" id="GO:0090729">
    <property type="term" value="F:toxin activity"/>
    <property type="evidence" value="ECO:0007669"/>
    <property type="project" value="UniProtKB-KW"/>
</dbReference>
<protein>
    <recommendedName>
        <fullName evidence="6">VENN motif-containing domain-containing protein</fullName>
    </recommendedName>
</protein>
<evidence type="ECO:0000313" key="8">
    <source>
        <dbReference type="Proteomes" id="UP000317663"/>
    </source>
</evidence>
<keyword evidence="8" id="KW-1185">Reference proteome</keyword>
<dbReference type="Pfam" id="PF04829">
    <property type="entry name" value="PT-VENN"/>
    <property type="match status" value="1"/>
</dbReference>
<gene>
    <name evidence="7" type="ORF">EAH77_07155</name>
</gene>
<evidence type="ECO:0000256" key="1">
    <source>
        <dbReference type="ARBA" id="ARBA00004219"/>
    </source>
</evidence>
<reference evidence="7 8" key="1">
    <citation type="journal article" date="2019" name="Environ. Microbiol.">
        <title>Species interactions and distinct microbial communities in high Arctic permafrost affected cryosols are associated with the CH4 and CO2 gas fluxes.</title>
        <authorList>
            <person name="Altshuler I."/>
            <person name="Hamel J."/>
            <person name="Turney S."/>
            <person name="Magnuson E."/>
            <person name="Levesque R."/>
            <person name="Greer C."/>
            <person name="Whyte L.G."/>
        </authorList>
    </citation>
    <scope>NUCLEOTIDE SEQUENCE [LARGE SCALE GENOMIC DNA]</scope>
    <source>
        <strain evidence="7 8">E4</strain>
    </source>
</reference>
<dbReference type="OrthoDB" id="9152838at2"/>
<evidence type="ECO:0000256" key="5">
    <source>
        <dbReference type="SAM" id="MobiDB-lite"/>
    </source>
</evidence>
<feature type="region of interest" description="Disordered" evidence="5">
    <location>
        <begin position="147"/>
        <end position="213"/>
    </location>
</feature>
<dbReference type="RefSeq" id="WP_140471126.1">
    <property type="nucleotide sequence ID" value="NZ_RCZD01000003.1"/>
</dbReference>
<feature type="domain" description="VENN motif-containing" evidence="6">
    <location>
        <begin position="16"/>
        <end position="64"/>
    </location>
</feature>
<organism evidence="7 8">
    <name type="scientific">Ewingella americana</name>
    <dbReference type="NCBI Taxonomy" id="41202"/>
    <lineage>
        <taxon>Bacteria</taxon>
        <taxon>Pseudomonadati</taxon>
        <taxon>Pseudomonadota</taxon>
        <taxon>Gammaproteobacteria</taxon>
        <taxon>Enterobacterales</taxon>
        <taxon>Yersiniaceae</taxon>
        <taxon>Ewingella</taxon>
    </lineage>
</organism>
<dbReference type="InterPro" id="IPR006914">
    <property type="entry name" value="VENN_dom"/>
</dbReference>
<keyword evidence="3" id="KW-1266">Target cell cytoplasm</keyword>
<dbReference type="EMBL" id="RCZD01000003">
    <property type="protein sequence ID" value="TPG63338.1"/>
    <property type="molecule type" value="Genomic_DNA"/>
</dbReference>
<keyword evidence="4" id="KW-0843">Virulence</keyword>
<sequence>MGEFIAQQLYPNIKREDLTEEQRQTISSLSTLAAGLAGGLTGDSSADAVAGAQAGKTAAENNNLAILRTGAAACAEIAVCSKAVIDLGLGALIGVGVATSAMEDLSGAQKTNVMLAAMSGDQNLIDNLSPSEREAYEEWKGNQGLITVFPTGEKDPTGGKLENPIPDQNKGTSLVTPDQSGGQGASNTGNTDGSVSTGGSSTSTPIAEQNPDDLAYTSENSKYVSSPKYAAGGWGTPKDLSDSKAQEVLNNSIQGGKQKYGVSDGKIYEFQPDNVGGWHGYPVPGTEAPPKVLREFLARGDISKAEYNKMIKGK</sequence>
<proteinExistence type="predicted"/>
<evidence type="ECO:0000256" key="2">
    <source>
        <dbReference type="ARBA" id="ARBA00022656"/>
    </source>
</evidence>
<name>A0A502GPI8_9GAMM</name>
<evidence type="ECO:0000313" key="7">
    <source>
        <dbReference type="EMBL" id="TPG63338.1"/>
    </source>
</evidence>
<feature type="compositionally biased region" description="Polar residues" evidence="5">
    <location>
        <begin position="169"/>
        <end position="180"/>
    </location>
</feature>
<accession>A0A502GPI8</accession>
<dbReference type="AlphaFoldDB" id="A0A502GPI8"/>
<comment type="subcellular location">
    <subcellularLocation>
        <location evidence="1">Target cell</location>
        <location evidence="1">Target cell cytoplasm</location>
    </subcellularLocation>
</comment>
<evidence type="ECO:0000256" key="3">
    <source>
        <dbReference type="ARBA" id="ARBA00022913"/>
    </source>
</evidence>
<comment type="caution">
    <text evidence="7">The sequence shown here is derived from an EMBL/GenBank/DDBJ whole genome shotgun (WGS) entry which is preliminary data.</text>
</comment>
<evidence type="ECO:0000259" key="6">
    <source>
        <dbReference type="Pfam" id="PF04829"/>
    </source>
</evidence>